<dbReference type="RefSeq" id="WP_264288764.1">
    <property type="nucleotide sequence ID" value="NZ_JAOZEV010000030.1"/>
</dbReference>
<dbReference type="EMBL" id="JAOZEV010000030">
    <property type="protein sequence ID" value="MCV9934597.1"/>
    <property type="molecule type" value="Genomic_DNA"/>
</dbReference>
<gene>
    <name evidence="1" type="ORF">OIU80_20130</name>
</gene>
<evidence type="ECO:0000313" key="2">
    <source>
        <dbReference type="Proteomes" id="UP001151133"/>
    </source>
</evidence>
<keyword evidence="2" id="KW-1185">Reference proteome</keyword>
<dbReference type="AlphaFoldDB" id="A0A9X3HNF8"/>
<proteinExistence type="predicted"/>
<reference evidence="1" key="1">
    <citation type="submission" date="2022-10" db="EMBL/GenBank/DDBJ databases">
        <title>Two novel species of Flavobacterium.</title>
        <authorList>
            <person name="Liu Q."/>
            <person name="Xin Y.-H."/>
        </authorList>
    </citation>
    <scope>NUCLEOTIDE SEQUENCE</scope>
    <source>
        <strain evidence="1">LS1R47</strain>
    </source>
</reference>
<name>A0A9X3HNF8_9FLAO</name>
<comment type="caution">
    <text evidence="1">The sequence shown here is derived from an EMBL/GenBank/DDBJ whole genome shotgun (WGS) entry which is preliminary data.</text>
</comment>
<sequence length="82" mass="9501">MVRVFISQNTQSGFKAVSKSNKYELYQTITKDGLVTLSEFRFQIDKPENINLKDCYLTIEVGSYSTLEIEGYVFFHSSLELF</sequence>
<dbReference type="Proteomes" id="UP001151133">
    <property type="component" value="Unassembled WGS sequence"/>
</dbReference>
<accession>A0A9X3HNF8</accession>
<evidence type="ECO:0000313" key="1">
    <source>
        <dbReference type="EMBL" id="MCV9934597.1"/>
    </source>
</evidence>
<protein>
    <submittedName>
        <fullName evidence="1">Uncharacterized protein</fullName>
    </submittedName>
</protein>
<organism evidence="1 2">
    <name type="scientific">Flavobacterium frigoritolerans</name>
    <dbReference type="NCBI Taxonomy" id="2987686"/>
    <lineage>
        <taxon>Bacteria</taxon>
        <taxon>Pseudomonadati</taxon>
        <taxon>Bacteroidota</taxon>
        <taxon>Flavobacteriia</taxon>
        <taxon>Flavobacteriales</taxon>
        <taxon>Flavobacteriaceae</taxon>
        <taxon>Flavobacterium</taxon>
    </lineage>
</organism>